<name>A0A3M7TD07_9FLAO</name>
<dbReference type="OrthoDB" id="9797501at2"/>
<evidence type="ECO:0000313" key="3">
    <source>
        <dbReference type="Proteomes" id="UP000278775"/>
    </source>
</evidence>
<evidence type="ECO:0000313" key="2">
    <source>
        <dbReference type="EMBL" id="RNA61463.1"/>
    </source>
</evidence>
<gene>
    <name evidence="2" type="ORF">D1631_05700</name>
</gene>
<feature type="domain" description="Resolvase/invertase-type recombinase catalytic" evidence="1">
    <location>
        <begin position="1"/>
        <end position="36"/>
    </location>
</feature>
<protein>
    <recommendedName>
        <fullName evidence="1">Resolvase/invertase-type recombinase catalytic domain-containing protein</fullName>
    </recommendedName>
</protein>
<comment type="caution">
    <text evidence="2">The sequence shown here is derived from an EMBL/GenBank/DDBJ whole genome shotgun (WGS) entry which is preliminary data.</text>
</comment>
<dbReference type="PROSITE" id="PS51736">
    <property type="entry name" value="RECOMBINASES_3"/>
    <property type="match status" value="1"/>
</dbReference>
<evidence type="ECO:0000259" key="1">
    <source>
        <dbReference type="PROSITE" id="PS51736"/>
    </source>
</evidence>
<accession>A0A3M7TD07</accession>
<dbReference type="AlphaFoldDB" id="A0A3M7TD07"/>
<dbReference type="Proteomes" id="UP000278775">
    <property type="component" value="Unassembled WGS sequence"/>
</dbReference>
<dbReference type="InterPro" id="IPR036162">
    <property type="entry name" value="Resolvase-like_N_sf"/>
</dbReference>
<organism evidence="2 3">
    <name type="scientific">Chryseobacterium nematophagum</name>
    <dbReference type="NCBI Taxonomy" id="2305228"/>
    <lineage>
        <taxon>Bacteria</taxon>
        <taxon>Pseudomonadati</taxon>
        <taxon>Bacteroidota</taxon>
        <taxon>Flavobacteriia</taxon>
        <taxon>Flavobacteriales</taxon>
        <taxon>Weeksellaceae</taxon>
        <taxon>Chryseobacterium group</taxon>
        <taxon>Chryseobacterium</taxon>
    </lineage>
</organism>
<dbReference type="GO" id="GO:0000150">
    <property type="term" value="F:DNA strand exchange activity"/>
    <property type="evidence" value="ECO:0007669"/>
    <property type="project" value="InterPro"/>
</dbReference>
<dbReference type="SUPFAM" id="SSF53041">
    <property type="entry name" value="Resolvase-like"/>
    <property type="match status" value="1"/>
</dbReference>
<dbReference type="Pfam" id="PF00239">
    <property type="entry name" value="Resolvase"/>
    <property type="match status" value="1"/>
</dbReference>
<dbReference type="InterPro" id="IPR006119">
    <property type="entry name" value="Resolv_N"/>
</dbReference>
<reference evidence="2 3" key="1">
    <citation type="submission" date="2018-08" db="EMBL/GenBank/DDBJ databases">
        <title>Chryseobacterium nematophagum: a novel matrix digesting pathogen of nematodes.</title>
        <authorList>
            <person name="Page A."/>
            <person name="Roberts M."/>
            <person name="Felix M.-A."/>
            <person name="Weir W."/>
        </authorList>
    </citation>
    <scope>NUCLEOTIDE SEQUENCE [LARGE SCALE GENOMIC DNA]</scope>
    <source>
        <strain evidence="2 3">JUb129</strain>
    </source>
</reference>
<sequence>MSVKLFLNLMASLSENERELIRERTNAGLQYARARGRI</sequence>
<dbReference type="Gene3D" id="3.40.50.1390">
    <property type="entry name" value="Resolvase, N-terminal catalytic domain"/>
    <property type="match status" value="1"/>
</dbReference>
<dbReference type="EMBL" id="QWIU01000002">
    <property type="protein sequence ID" value="RNA61463.1"/>
    <property type="molecule type" value="Genomic_DNA"/>
</dbReference>
<dbReference type="GO" id="GO:0003677">
    <property type="term" value="F:DNA binding"/>
    <property type="evidence" value="ECO:0007669"/>
    <property type="project" value="InterPro"/>
</dbReference>
<proteinExistence type="predicted"/>